<name>A0A7M7NNS1_STRPU</name>
<evidence type="ECO:0000313" key="3">
    <source>
        <dbReference type="Proteomes" id="UP000007110"/>
    </source>
</evidence>
<evidence type="ECO:0000256" key="1">
    <source>
        <dbReference type="SAM" id="MobiDB-lite"/>
    </source>
</evidence>
<dbReference type="InParanoid" id="A0A7M7NNS1"/>
<protein>
    <submittedName>
        <fullName evidence="2">Uncharacterized protein</fullName>
    </submittedName>
</protein>
<accession>A0A7M7NNS1</accession>
<dbReference type="AlphaFoldDB" id="A0A7M7NNS1"/>
<keyword evidence="3" id="KW-1185">Reference proteome</keyword>
<dbReference type="EnsemblMetazoa" id="XM_030983465">
    <property type="protein sequence ID" value="XP_030839325"/>
    <property type="gene ID" value="LOC105440795"/>
</dbReference>
<dbReference type="GeneID" id="105440795"/>
<organism evidence="2 3">
    <name type="scientific">Strongylocentrotus purpuratus</name>
    <name type="common">Purple sea urchin</name>
    <dbReference type="NCBI Taxonomy" id="7668"/>
    <lineage>
        <taxon>Eukaryota</taxon>
        <taxon>Metazoa</taxon>
        <taxon>Echinodermata</taxon>
        <taxon>Eleutherozoa</taxon>
        <taxon>Echinozoa</taxon>
        <taxon>Echinoidea</taxon>
        <taxon>Euechinoidea</taxon>
        <taxon>Echinacea</taxon>
        <taxon>Camarodonta</taxon>
        <taxon>Echinidea</taxon>
        <taxon>Strongylocentrotidae</taxon>
        <taxon>Strongylocentrotus</taxon>
    </lineage>
</organism>
<dbReference type="KEGG" id="spu:105440795"/>
<feature type="region of interest" description="Disordered" evidence="1">
    <location>
        <begin position="1"/>
        <end position="78"/>
    </location>
</feature>
<proteinExistence type="predicted"/>
<reference evidence="2" key="2">
    <citation type="submission" date="2021-01" db="UniProtKB">
        <authorList>
            <consortium name="EnsemblMetazoa"/>
        </authorList>
    </citation>
    <scope>IDENTIFICATION</scope>
</reference>
<sequence>MKRQSSLKDFFNPKRQNAQDDSESFPASTDCPAAEHNADSMHDVEEPNERVPSQNSTEVTLPRSTEDPMSTKSKSSEQTILEAKPIADEIVLETIKSYFDNSNKFHSFYHCNRKCSTLSSDEKNAQSKFTHKFKHEWLVDRELSYCSELECTG</sequence>
<feature type="compositionally biased region" description="Basic and acidic residues" evidence="1">
    <location>
        <begin position="36"/>
        <end position="49"/>
    </location>
</feature>
<evidence type="ECO:0000313" key="2">
    <source>
        <dbReference type="EnsemblMetazoa" id="XP_030839325"/>
    </source>
</evidence>
<dbReference type="Proteomes" id="UP000007110">
    <property type="component" value="Unassembled WGS sequence"/>
</dbReference>
<dbReference type="RefSeq" id="XP_030839325.1">
    <property type="nucleotide sequence ID" value="XM_030983465.1"/>
</dbReference>
<feature type="compositionally biased region" description="Polar residues" evidence="1">
    <location>
        <begin position="51"/>
        <end position="78"/>
    </location>
</feature>
<reference evidence="3" key="1">
    <citation type="submission" date="2015-02" db="EMBL/GenBank/DDBJ databases">
        <title>Genome sequencing for Strongylocentrotus purpuratus.</title>
        <authorList>
            <person name="Murali S."/>
            <person name="Liu Y."/>
            <person name="Vee V."/>
            <person name="English A."/>
            <person name="Wang M."/>
            <person name="Skinner E."/>
            <person name="Han Y."/>
            <person name="Muzny D.M."/>
            <person name="Worley K.C."/>
            <person name="Gibbs R.A."/>
        </authorList>
    </citation>
    <scope>NUCLEOTIDE SEQUENCE</scope>
</reference>